<dbReference type="Pfam" id="PF01300">
    <property type="entry name" value="Sua5_yciO_yrdC"/>
    <property type="match status" value="1"/>
</dbReference>
<accession>A0A066WS59</accession>
<dbReference type="GO" id="GO:0003725">
    <property type="term" value="F:double-stranded RNA binding"/>
    <property type="evidence" value="ECO:0007669"/>
    <property type="project" value="InterPro"/>
</dbReference>
<comment type="caution">
    <text evidence="2">The sequence shown here is derived from an EMBL/GenBank/DDBJ whole genome shotgun (WGS) entry which is preliminary data.</text>
</comment>
<dbReference type="PANTHER" id="PTHR42828">
    <property type="entry name" value="DHBP SYNTHASE RIBB-LIKE ALPHA/BETA DOMAIN-CONTAINING PROTEIN"/>
    <property type="match status" value="1"/>
</dbReference>
<dbReference type="eggNOG" id="COG0009">
    <property type="taxonomic scope" value="Bacteria"/>
</dbReference>
<sequence>MAEFIKIYEDKPSEAAIAKVVKVLKEGGLVIYPTDTVYGLGCDITNSRALERIAKIKGVKLDKAKFSFICHDLSNLSDYVKQIDTATFKILKRALPGPYTFILPGNNNLPKEFKKKTTVGIRVPENNITLEIVRQLGNPIVTTSIRDEDDVVEYTTDPELIFEKWQNLVDMVIDGGYGDNVASTIIDLSGHEPEIVREGKGDIDII</sequence>
<dbReference type="OrthoDB" id="9814580at2"/>
<dbReference type="Proteomes" id="UP000027064">
    <property type="component" value="Unassembled WGS sequence"/>
</dbReference>
<evidence type="ECO:0000313" key="2">
    <source>
        <dbReference type="EMBL" id="KDN53819.1"/>
    </source>
</evidence>
<dbReference type="PANTHER" id="PTHR42828:SF3">
    <property type="entry name" value="THREONYLCARBAMOYL-AMP SYNTHASE"/>
    <property type="match status" value="1"/>
</dbReference>
<name>A0A066WS59_9FLAO</name>
<evidence type="ECO:0000259" key="1">
    <source>
        <dbReference type="PROSITE" id="PS51163"/>
    </source>
</evidence>
<dbReference type="InterPro" id="IPR052532">
    <property type="entry name" value="SUA5_domain"/>
</dbReference>
<dbReference type="EMBL" id="JNCA01000032">
    <property type="protein sequence ID" value="KDN53819.1"/>
    <property type="molecule type" value="Genomic_DNA"/>
</dbReference>
<dbReference type="InterPro" id="IPR006070">
    <property type="entry name" value="Sua5-like_dom"/>
</dbReference>
<evidence type="ECO:0000313" key="3">
    <source>
        <dbReference type="Proteomes" id="UP000027064"/>
    </source>
</evidence>
<dbReference type="AlphaFoldDB" id="A0A066WS59"/>
<proteinExistence type="predicted"/>
<organism evidence="2 3">
    <name type="scientific">Flavobacterium seoulense</name>
    <dbReference type="NCBI Taxonomy" id="1492738"/>
    <lineage>
        <taxon>Bacteria</taxon>
        <taxon>Pseudomonadati</taxon>
        <taxon>Bacteroidota</taxon>
        <taxon>Flavobacteriia</taxon>
        <taxon>Flavobacteriales</taxon>
        <taxon>Flavobacteriaceae</taxon>
        <taxon>Flavobacterium</taxon>
    </lineage>
</organism>
<gene>
    <name evidence="2" type="ORF">FEM21_29850</name>
</gene>
<dbReference type="Gene3D" id="3.90.870.10">
    <property type="entry name" value="DHBP synthase"/>
    <property type="match status" value="1"/>
</dbReference>
<feature type="domain" description="YrdC-like" evidence="1">
    <location>
        <begin position="14"/>
        <end position="201"/>
    </location>
</feature>
<dbReference type="InterPro" id="IPR017945">
    <property type="entry name" value="DHBP_synth_RibB-like_a/b_dom"/>
</dbReference>
<dbReference type="SUPFAM" id="SSF55821">
    <property type="entry name" value="YrdC/RibB"/>
    <property type="match status" value="1"/>
</dbReference>
<dbReference type="PATRIC" id="fig|1492738.3.peg.2970"/>
<dbReference type="STRING" id="1492738.FEM21_29850"/>
<keyword evidence="3" id="KW-1185">Reference proteome</keyword>
<protein>
    <submittedName>
        <fullName evidence="2">Translation factor Sua5</fullName>
    </submittedName>
</protein>
<dbReference type="NCBIfam" id="TIGR00057">
    <property type="entry name" value="L-threonylcarbamoyladenylate synthase"/>
    <property type="match status" value="1"/>
</dbReference>
<reference evidence="2 3" key="1">
    <citation type="submission" date="2014-05" db="EMBL/GenBank/DDBJ databases">
        <title>Genome Sequence of Flavobacterium sp. EM1321.</title>
        <authorList>
            <person name="Shin S.-K."/>
            <person name="Yi H."/>
        </authorList>
    </citation>
    <scope>NUCLEOTIDE SEQUENCE [LARGE SCALE GENOMIC DNA]</scope>
    <source>
        <strain evidence="2 3">EM1321</strain>
    </source>
</reference>
<dbReference type="PROSITE" id="PS51163">
    <property type="entry name" value="YRDC"/>
    <property type="match status" value="1"/>
</dbReference>
<dbReference type="RefSeq" id="WP_035662037.1">
    <property type="nucleotide sequence ID" value="NZ_JNCA01000032.1"/>
</dbReference>